<comment type="caution">
    <text evidence="1">The sequence shown here is derived from an EMBL/GenBank/DDBJ whole genome shotgun (WGS) entry which is preliminary data.</text>
</comment>
<dbReference type="EMBL" id="JBHSSO010000070">
    <property type="protein sequence ID" value="MFC6290735.1"/>
    <property type="molecule type" value="Genomic_DNA"/>
</dbReference>
<keyword evidence="2" id="KW-1185">Reference proteome</keyword>
<organism evidence="1 2">
    <name type="scientific">Levilactobacillus angrenensis</name>
    <dbReference type="NCBI Taxonomy" id="2486020"/>
    <lineage>
        <taxon>Bacteria</taxon>
        <taxon>Bacillati</taxon>
        <taxon>Bacillota</taxon>
        <taxon>Bacilli</taxon>
        <taxon>Lactobacillales</taxon>
        <taxon>Lactobacillaceae</taxon>
        <taxon>Levilactobacillus</taxon>
    </lineage>
</organism>
<sequence>MDKLLTENSVRQLMRQNKLSNQDQLTLPRGTILTPAARSFLGEHQIKINQTNATSVAVQAKEAVKPNQWLGTVSLTIPTVDFNQLSRFGTPLIRLQSTLRKQFLLLLTLLSEQSEEIDQEIVTELVEFVNSLLTKTFDQILTNADCPTDKLQLTALKLGQTNMLGVQQLQSSIGEVAIDLADYVRMQPELQQANYCQAIVQWQNMIQTWTQTILESR</sequence>
<evidence type="ECO:0000313" key="1">
    <source>
        <dbReference type="EMBL" id="MFC6290735.1"/>
    </source>
</evidence>
<gene>
    <name evidence="1" type="ORF">ACFP1M_11180</name>
</gene>
<dbReference type="RefSeq" id="WP_125575092.1">
    <property type="nucleotide sequence ID" value="NZ_JBHSSO010000070.1"/>
</dbReference>
<reference evidence="2" key="1">
    <citation type="journal article" date="2019" name="Int. J. Syst. Evol. Microbiol.">
        <title>The Global Catalogue of Microorganisms (GCM) 10K type strain sequencing project: providing services to taxonomists for standard genome sequencing and annotation.</title>
        <authorList>
            <consortium name="The Broad Institute Genomics Platform"/>
            <consortium name="The Broad Institute Genome Sequencing Center for Infectious Disease"/>
            <person name="Wu L."/>
            <person name="Ma J."/>
        </authorList>
    </citation>
    <scope>NUCLEOTIDE SEQUENCE [LARGE SCALE GENOMIC DNA]</scope>
    <source>
        <strain evidence="2">CCM 8893</strain>
    </source>
</reference>
<proteinExistence type="predicted"/>
<accession>A0ABW1UE44</accession>
<protein>
    <submittedName>
        <fullName evidence="1">Uncharacterized protein</fullName>
    </submittedName>
</protein>
<name>A0ABW1UE44_9LACO</name>
<evidence type="ECO:0000313" key="2">
    <source>
        <dbReference type="Proteomes" id="UP001596258"/>
    </source>
</evidence>
<dbReference type="Proteomes" id="UP001596258">
    <property type="component" value="Unassembled WGS sequence"/>
</dbReference>